<accession>A0A0E9QU82</accession>
<reference evidence="1" key="2">
    <citation type="journal article" date="2015" name="Fish Shellfish Immunol.">
        <title>Early steps in the European eel (Anguilla anguilla)-Vibrio vulnificus interaction in the gills: Role of the RtxA13 toxin.</title>
        <authorList>
            <person name="Callol A."/>
            <person name="Pajuelo D."/>
            <person name="Ebbesson L."/>
            <person name="Teles M."/>
            <person name="MacKenzie S."/>
            <person name="Amaro C."/>
        </authorList>
    </citation>
    <scope>NUCLEOTIDE SEQUENCE</scope>
</reference>
<protein>
    <submittedName>
        <fullName evidence="1">Uncharacterized protein</fullName>
    </submittedName>
</protein>
<dbReference type="EMBL" id="GBXM01088198">
    <property type="protein sequence ID" value="JAH20379.1"/>
    <property type="molecule type" value="Transcribed_RNA"/>
</dbReference>
<sequence>MKFQAGNRMNIAWEYVQSIDRDGLHAGVKLAWVIKPRFHSMILYLTDTLPLI</sequence>
<organism evidence="1">
    <name type="scientific">Anguilla anguilla</name>
    <name type="common">European freshwater eel</name>
    <name type="synonym">Muraena anguilla</name>
    <dbReference type="NCBI Taxonomy" id="7936"/>
    <lineage>
        <taxon>Eukaryota</taxon>
        <taxon>Metazoa</taxon>
        <taxon>Chordata</taxon>
        <taxon>Craniata</taxon>
        <taxon>Vertebrata</taxon>
        <taxon>Euteleostomi</taxon>
        <taxon>Actinopterygii</taxon>
        <taxon>Neopterygii</taxon>
        <taxon>Teleostei</taxon>
        <taxon>Anguilliformes</taxon>
        <taxon>Anguillidae</taxon>
        <taxon>Anguilla</taxon>
    </lineage>
</organism>
<reference evidence="1" key="1">
    <citation type="submission" date="2014-11" db="EMBL/GenBank/DDBJ databases">
        <authorList>
            <person name="Amaro Gonzalez C."/>
        </authorList>
    </citation>
    <scope>NUCLEOTIDE SEQUENCE</scope>
</reference>
<name>A0A0E9QU82_ANGAN</name>
<proteinExistence type="predicted"/>
<evidence type="ECO:0000313" key="1">
    <source>
        <dbReference type="EMBL" id="JAH20379.1"/>
    </source>
</evidence>
<dbReference type="AlphaFoldDB" id="A0A0E9QU82"/>